<evidence type="ECO:0000313" key="1">
    <source>
        <dbReference type="EMBL" id="GID11375.1"/>
    </source>
</evidence>
<dbReference type="Proteomes" id="UP000612808">
    <property type="component" value="Unassembled WGS sequence"/>
</dbReference>
<name>A0A8J3NC15_9ACTN</name>
<comment type="caution">
    <text evidence="1">The sequence shown here is derived from an EMBL/GenBank/DDBJ whole genome shotgun (WGS) entry which is preliminary data.</text>
</comment>
<dbReference type="RefSeq" id="WP_203657373.1">
    <property type="nucleotide sequence ID" value="NZ_BAAAZM010000006.1"/>
</dbReference>
<gene>
    <name evidence="1" type="ORF">Aru02nite_22640</name>
</gene>
<dbReference type="AlphaFoldDB" id="A0A8J3NC15"/>
<reference evidence="1" key="1">
    <citation type="submission" date="2021-01" db="EMBL/GenBank/DDBJ databases">
        <title>Whole genome shotgun sequence of Actinocatenispora rupis NBRC 107355.</title>
        <authorList>
            <person name="Komaki H."/>
            <person name="Tamura T."/>
        </authorList>
    </citation>
    <scope>NUCLEOTIDE SEQUENCE</scope>
    <source>
        <strain evidence="1">NBRC 107355</strain>
    </source>
</reference>
<protein>
    <submittedName>
        <fullName evidence="1">Uncharacterized protein</fullName>
    </submittedName>
</protein>
<accession>A0A8J3NC15</accession>
<evidence type="ECO:0000313" key="2">
    <source>
        <dbReference type="Proteomes" id="UP000612808"/>
    </source>
</evidence>
<sequence length="54" mass="5800">MLADRDAAPIGCCGPWPSAFRDGFGRIQDVVIAVGLDSLGDAYRRTSWYAARPG</sequence>
<organism evidence="1 2">
    <name type="scientific">Actinocatenispora rupis</name>
    <dbReference type="NCBI Taxonomy" id="519421"/>
    <lineage>
        <taxon>Bacteria</taxon>
        <taxon>Bacillati</taxon>
        <taxon>Actinomycetota</taxon>
        <taxon>Actinomycetes</taxon>
        <taxon>Micromonosporales</taxon>
        <taxon>Micromonosporaceae</taxon>
        <taxon>Actinocatenispora</taxon>
    </lineage>
</organism>
<proteinExistence type="predicted"/>
<dbReference type="EMBL" id="BOMB01000012">
    <property type="protein sequence ID" value="GID11375.1"/>
    <property type="molecule type" value="Genomic_DNA"/>
</dbReference>
<keyword evidence="2" id="KW-1185">Reference proteome</keyword>